<evidence type="ECO:0000313" key="1">
    <source>
        <dbReference type="EMBL" id="GIE19673.1"/>
    </source>
</evidence>
<gene>
    <name evidence="1" type="ORF">Ahu01nite_027750</name>
</gene>
<keyword evidence="2" id="KW-1185">Reference proteome</keyword>
<name>A0ABQ3ZME3_9ACTN</name>
<proteinExistence type="predicted"/>
<sequence length="194" mass="20273">MDRLDRLLDTAGPLLRRVDAALGDAGAPAEHAVWGALRRVRLLPGDAVRAVAALRPSDLAEASPELRSTAGSYATLASDLPPPGDWSGTAADAYDRARLGVAEHLSTGPESLESNLRATADLADDLTAWMQTSRDGVAEALAEILVSTEAVALLTDNVDSAAPDLAALLLLAVGDAYDRGMDLLHRSAELAFTH</sequence>
<dbReference type="EMBL" id="BOMN01000031">
    <property type="protein sequence ID" value="GIE19673.1"/>
    <property type="molecule type" value="Genomic_DNA"/>
</dbReference>
<comment type="caution">
    <text evidence="1">The sequence shown here is derived from an EMBL/GenBank/DDBJ whole genome shotgun (WGS) entry which is preliminary data.</text>
</comment>
<protein>
    <submittedName>
        <fullName evidence="1">Uncharacterized protein</fullName>
    </submittedName>
</protein>
<dbReference type="RefSeq" id="WP_203836881.1">
    <property type="nucleotide sequence ID" value="NZ_BAAATV010000006.1"/>
</dbReference>
<accession>A0ABQ3ZME3</accession>
<dbReference type="Proteomes" id="UP000603200">
    <property type="component" value="Unassembled WGS sequence"/>
</dbReference>
<evidence type="ECO:0000313" key="2">
    <source>
        <dbReference type="Proteomes" id="UP000603200"/>
    </source>
</evidence>
<reference evidence="1 2" key="1">
    <citation type="submission" date="2021-01" db="EMBL/GenBank/DDBJ databases">
        <title>Whole genome shotgun sequence of Actinoplanes humidus NBRC 14915.</title>
        <authorList>
            <person name="Komaki H."/>
            <person name="Tamura T."/>
        </authorList>
    </citation>
    <scope>NUCLEOTIDE SEQUENCE [LARGE SCALE GENOMIC DNA]</scope>
    <source>
        <strain evidence="1 2">NBRC 14915</strain>
    </source>
</reference>
<organism evidence="1 2">
    <name type="scientific">Winogradskya humida</name>
    <dbReference type="NCBI Taxonomy" id="113566"/>
    <lineage>
        <taxon>Bacteria</taxon>
        <taxon>Bacillati</taxon>
        <taxon>Actinomycetota</taxon>
        <taxon>Actinomycetes</taxon>
        <taxon>Micromonosporales</taxon>
        <taxon>Micromonosporaceae</taxon>
        <taxon>Winogradskya</taxon>
    </lineage>
</organism>